<dbReference type="VEuPathDB" id="FungiDB:AWRI3580_g537"/>
<dbReference type="Proteomes" id="UP000095358">
    <property type="component" value="Unassembled WGS sequence"/>
</dbReference>
<evidence type="ECO:0000259" key="6">
    <source>
        <dbReference type="Pfam" id="PF00324"/>
    </source>
</evidence>
<feature type="transmembrane region" description="Helical" evidence="5">
    <location>
        <begin position="244"/>
        <end position="268"/>
    </location>
</feature>
<evidence type="ECO:0000256" key="1">
    <source>
        <dbReference type="ARBA" id="ARBA00004141"/>
    </source>
</evidence>
<feature type="transmembrane region" description="Helical" evidence="5">
    <location>
        <begin position="288"/>
        <end position="309"/>
    </location>
</feature>
<comment type="caution">
    <text evidence="7">The sequence shown here is derived from an EMBL/GenBank/DDBJ whole genome shotgun (WGS) entry which is preliminary data.</text>
</comment>
<dbReference type="GO" id="GO:0015171">
    <property type="term" value="F:amino acid transmembrane transporter activity"/>
    <property type="evidence" value="ECO:0007669"/>
    <property type="project" value="TreeGrafter"/>
</dbReference>
<dbReference type="AlphaFoldDB" id="A0A1E5S0P1"/>
<comment type="subcellular location">
    <subcellularLocation>
        <location evidence="1">Membrane</location>
        <topology evidence="1">Multi-pass membrane protein</topology>
    </subcellularLocation>
</comment>
<evidence type="ECO:0000256" key="5">
    <source>
        <dbReference type="SAM" id="Phobius"/>
    </source>
</evidence>
<dbReference type="PANTHER" id="PTHR43341:SF17">
    <property type="entry name" value="GENERAL AMINO ACID PERMEASE AGP1-RELATED"/>
    <property type="match status" value="1"/>
</dbReference>
<evidence type="ECO:0000256" key="4">
    <source>
        <dbReference type="ARBA" id="ARBA00023136"/>
    </source>
</evidence>
<keyword evidence="8" id="KW-1185">Reference proteome</keyword>
<dbReference type="Pfam" id="PF00324">
    <property type="entry name" value="AA_permease"/>
    <property type="match status" value="1"/>
</dbReference>
<feature type="transmembrane region" description="Helical" evidence="5">
    <location>
        <begin position="492"/>
        <end position="522"/>
    </location>
</feature>
<evidence type="ECO:0000313" key="7">
    <source>
        <dbReference type="EMBL" id="OEJ92771.1"/>
    </source>
</evidence>
<feature type="transmembrane region" description="Helical" evidence="5">
    <location>
        <begin position="212"/>
        <end position="232"/>
    </location>
</feature>
<feature type="transmembrane region" description="Helical" evidence="5">
    <location>
        <begin position="381"/>
        <end position="399"/>
    </location>
</feature>
<organism evidence="7 8">
    <name type="scientific">Hanseniaspora uvarum</name>
    <name type="common">Yeast</name>
    <name type="synonym">Kloeckera apiculata</name>
    <dbReference type="NCBI Taxonomy" id="29833"/>
    <lineage>
        <taxon>Eukaryota</taxon>
        <taxon>Fungi</taxon>
        <taxon>Dikarya</taxon>
        <taxon>Ascomycota</taxon>
        <taxon>Saccharomycotina</taxon>
        <taxon>Saccharomycetes</taxon>
        <taxon>Saccharomycodales</taxon>
        <taxon>Saccharomycodaceae</taxon>
        <taxon>Hanseniaspora</taxon>
    </lineage>
</organism>
<dbReference type="InterPro" id="IPR004841">
    <property type="entry name" value="AA-permease/SLC12A_dom"/>
</dbReference>
<feature type="transmembrane region" description="Helical" evidence="5">
    <location>
        <begin position="101"/>
        <end position="122"/>
    </location>
</feature>
<keyword evidence="3 5" id="KW-1133">Transmembrane helix</keyword>
<dbReference type="PANTHER" id="PTHR43341">
    <property type="entry name" value="AMINO ACID PERMEASE"/>
    <property type="match status" value="1"/>
</dbReference>
<dbReference type="Gene3D" id="1.20.1740.10">
    <property type="entry name" value="Amino acid/polyamine transporter I"/>
    <property type="match status" value="1"/>
</dbReference>
<feature type="domain" description="Amino acid permease/ SLC12A" evidence="6">
    <location>
        <begin position="100"/>
        <end position="560"/>
    </location>
</feature>
<evidence type="ECO:0000256" key="3">
    <source>
        <dbReference type="ARBA" id="ARBA00022989"/>
    </source>
</evidence>
<feature type="transmembrane region" description="Helical" evidence="5">
    <location>
        <begin position="534"/>
        <end position="552"/>
    </location>
</feature>
<sequence length="607" mass="67377">MSAEKSNYNHKTNGASNVDDIIKTVTTSSSNNDSYELPSNSNGKVSFFQSVKDSFKPAEEYEEKGIKPTFSQLETALSGELGAIDVKNKNKLKRNIKPRHLFLISIGTGVGTGMLVSTGSALRQAGPANLFIAFVIVSSFIYTTYNSISELAVVYKDLSGSYNDMFKFLVDPAFGFATNICYALNWLCVLPLELTTSSLLIRYWTTKVNPDVFVAIFYVMLICVNLIGGQGFAEFEFIVSSIKLIAVLSFLIFGLIMDLGGVKGQPYIGGKYWREPGAFRGENGINKFKGLCVCFVFAGFSYGGFESSVLLSSVVERPVAALKKARKMLVYRIVIIYLLLILFIGFLVPYNSPKLLGGGSSESDASPLIIAASKVNAYPHILNTVIIMSVLSVANNSLYTSSRVLHSIFSQFYPNPKLTYIDRRGRPLACLLIAGLFGLLCFIAAAPFRVTFFNWLLAISGLSLLFTYAGMNLAHIRFRRAMKVQGRSLNELAFISQTGVWGSYWGFIIIVLIFIAQFWVAIVPIGEGKADANAFFQNYLCAVVWIICYIGYKLYSKEWKVLIPAAKIDIISDRIIHDHEAILEEEREANLRLKNSSFGKRVLKFWC</sequence>
<feature type="transmembrane region" description="Helical" evidence="5">
    <location>
        <begin position="452"/>
        <end position="471"/>
    </location>
</feature>
<accession>A0A1E5S0P1</accession>
<feature type="transmembrane region" description="Helical" evidence="5">
    <location>
        <begin position="329"/>
        <end position="350"/>
    </location>
</feature>
<dbReference type="EMBL" id="LPNN01000001">
    <property type="protein sequence ID" value="OEJ92771.1"/>
    <property type="molecule type" value="Genomic_DNA"/>
</dbReference>
<keyword evidence="4 5" id="KW-0472">Membrane</keyword>
<protein>
    <submittedName>
        <fullName evidence="7">General amino acid permease AGP1</fullName>
    </submittedName>
</protein>
<evidence type="ECO:0000313" key="8">
    <source>
        <dbReference type="Proteomes" id="UP000095358"/>
    </source>
</evidence>
<dbReference type="OrthoDB" id="3900342at2759"/>
<name>A0A1E5S0P1_HANUV</name>
<reference evidence="8" key="1">
    <citation type="journal article" date="2016" name="Genome Announc.">
        <title>Genome sequences of three species of Hanseniaspora isolated from spontaneous wine fermentations.</title>
        <authorList>
            <person name="Sternes P.R."/>
            <person name="Lee D."/>
            <person name="Kutyna D.R."/>
            <person name="Borneman A.R."/>
        </authorList>
    </citation>
    <scope>NUCLEOTIDE SEQUENCE [LARGE SCALE GENOMIC DNA]</scope>
    <source>
        <strain evidence="8">AWRI3580</strain>
    </source>
</reference>
<proteinExistence type="predicted"/>
<feature type="transmembrane region" description="Helical" evidence="5">
    <location>
        <begin position="168"/>
        <end position="192"/>
    </location>
</feature>
<evidence type="ECO:0000256" key="2">
    <source>
        <dbReference type="ARBA" id="ARBA00022692"/>
    </source>
</evidence>
<dbReference type="GO" id="GO:0016020">
    <property type="term" value="C:membrane"/>
    <property type="evidence" value="ECO:0007669"/>
    <property type="project" value="UniProtKB-SubCell"/>
</dbReference>
<feature type="transmembrane region" description="Helical" evidence="5">
    <location>
        <begin position="128"/>
        <end position="148"/>
    </location>
</feature>
<gene>
    <name evidence="7" type="ORF">AWRI3580_g537</name>
</gene>
<keyword evidence="2 5" id="KW-0812">Transmembrane</keyword>
<feature type="transmembrane region" description="Helical" evidence="5">
    <location>
        <begin position="428"/>
        <end position="446"/>
    </location>
</feature>
<dbReference type="InterPro" id="IPR050524">
    <property type="entry name" value="APC_YAT"/>
</dbReference>